<feature type="compositionally biased region" description="Basic and acidic residues" evidence="1">
    <location>
        <begin position="319"/>
        <end position="343"/>
    </location>
</feature>
<feature type="compositionally biased region" description="Polar residues" evidence="1">
    <location>
        <begin position="141"/>
        <end position="150"/>
    </location>
</feature>
<dbReference type="Proteomes" id="UP001152795">
    <property type="component" value="Unassembled WGS sequence"/>
</dbReference>
<gene>
    <name evidence="2" type="ORF">PACLA_8A009393</name>
</gene>
<feature type="compositionally biased region" description="Polar residues" evidence="1">
    <location>
        <begin position="192"/>
        <end position="201"/>
    </location>
</feature>
<name>A0A7D9EN52_PARCT</name>
<proteinExistence type="predicted"/>
<evidence type="ECO:0000313" key="2">
    <source>
        <dbReference type="EMBL" id="CAB4011871.1"/>
    </source>
</evidence>
<feature type="compositionally biased region" description="Basic and acidic residues" evidence="1">
    <location>
        <begin position="115"/>
        <end position="139"/>
    </location>
</feature>
<feature type="compositionally biased region" description="Polar residues" evidence="1">
    <location>
        <begin position="90"/>
        <end position="99"/>
    </location>
</feature>
<evidence type="ECO:0000256" key="1">
    <source>
        <dbReference type="SAM" id="MobiDB-lite"/>
    </source>
</evidence>
<feature type="compositionally biased region" description="Basic and acidic residues" evidence="1">
    <location>
        <begin position="217"/>
        <end position="241"/>
    </location>
</feature>
<feature type="compositionally biased region" description="Polar residues" evidence="1">
    <location>
        <begin position="243"/>
        <end position="252"/>
    </location>
</feature>
<reference evidence="2" key="1">
    <citation type="submission" date="2020-04" db="EMBL/GenBank/DDBJ databases">
        <authorList>
            <person name="Alioto T."/>
            <person name="Alioto T."/>
            <person name="Gomez Garrido J."/>
        </authorList>
    </citation>
    <scope>NUCLEOTIDE SEQUENCE</scope>
    <source>
        <strain evidence="2">A484AB</strain>
    </source>
</reference>
<feature type="non-terminal residue" evidence="2">
    <location>
        <position position="1"/>
    </location>
</feature>
<comment type="caution">
    <text evidence="2">The sequence shown here is derived from an EMBL/GenBank/DDBJ whole genome shotgun (WGS) entry which is preliminary data.</text>
</comment>
<feature type="compositionally biased region" description="Basic and acidic residues" evidence="1">
    <location>
        <begin position="268"/>
        <end position="292"/>
    </location>
</feature>
<feature type="compositionally biased region" description="Basic and acidic residues" evidence="1">
    <location>
        <begin position="166"/>
        <end position="190"/>
    </location>
</feature>
<feature type="compositionally biased region" description="Polar residues" evidence="1">
    <location>
        <begin position="345"/>
        <end position="354"/>
    </location>
</feature>
<sequence>DNPSRLESSGKKPKVPDKPHGDISHDKNQAGSDHNRAEQTKFTTIPSGNFDKINPEYIFVKSNDSGGGDNALAAFTTDMQHSTHDIHSDTYAQVDNSSHQTRKKPPPIAPKPYPKSKDNVDAPHGGKTDMQHSTHDIHSDTYAQVDNSSHQTRKKPPPIAPKPYPKSKDNVDAPHGGKTDMQHSTHDIHSDTYAQVDNSSHQTRKKPPPIAPKPYPKSKDNVDAPHGGKTDMQHSTHDIHSDTYAQVDNSSHQTRKKPPPIAPKPYPKSKDNVDAPHGGKTDMQHSTHDIHSDTYAQVDNSSHQTRKKPPPIAPKPYPKSKDNVDAPHGGKTDMQHSTHDIHSDTYAQVDNSSHQTRKKPPPIAPKPYSKSKDNVDAPHGGKKKLPPIPKPYGAHKDDEPSQPP</sequence>
<feature type="region of interest" description="Disordered" evidence="1">
    <location>
        <begin position="1"/>
        <end position="53"/>
    </location>
</feature>
<dbReference type="AlphaFoldDB" id="A0A7D9EN52"/>
<organism evidence="2 3">
    <name type="scientific">Paramuricea clavata</name>
    <name type="common">Red gorgonian</name>
    <name type="synonym">Violescent sea-whip</name>
    <dbReference type="NCBI Taxonomy" id="317549"/>
    <lineage>
        <taxon>Eukaryota</taxon>
        <taxon>Metazoa</taxon>
        <taxon>Cnidaria</taxon>
        <taxon>Anthozoa</taxon>
        <taxon>Octocorallia</taxon>
        <taxon>Malacalcyonacea</taxon>
        <taxon>Plexauridae</taxon>
        <taxon>Paramuricea</taxon>
    </lineage>
</organism>
<feature type="compositionally biased region" description="Basic and acidic residues" evidence="1">
    <location>
        <begin position="394"/>
        <end position="404"/>
    </location>
</feature>
<feature type="region of interest" description="Disordered" evidence="1">
    <location>
        <begin position="81"/>
        <end position="404"/>
    </location>
</feature>
<accession>A0A7D9EN52</accession>
<protein>
    <submittedName>
        <fullName evidence="2">Uncharacterized protein</fullName>
    </submittedName>
</protein>
<evidence type="ECO:0000313" key="3">
    <source>
        <dbReference type="Proteomes" id="UP001152795"/>
    </source>
</evidence>
<feature type="non-terminal residue" evidence="2">
    <location>
        <position position="404"/>
    </location>
</feature>
<feature type="compositionally biased region" description="Polar residues" evidence="1">
    <location>
        <begin position="294"/>
        <end position="303"/>
    </location>
</feature>
<dbReference type="EMBL" id="CACRXK020007295">
    <property type="protein sequence ID" value="CAB4011871.1"/>
    <property type="molecule type" value="Genomic_DNA"/>
</dbReference>
<keyword evidence="3" id="KW-1185">Reference proteome</keyword>
<feature type="compositionally biased region" description="Basic and acidic residues" evidence="1">
    <location>
        <begin position="8"/>
        <end position="39"/>
    </location>
</feature>